<comment type="caution">
    <text evidence="4">The sequence shown here is derived from an EMBL/GenBank/DDBJ whole genome shotgun (WGS) entry which is preliminary data.</text>
</comment>
<dbReference type="EMBL" id="BCWF01000036">
    <property type="protein sequence ID" value="GAT30877.1"/>
    <property type="molecule type" value="Genomic_DNA"/>
</dbReference>
<dbReference type="Proteomes" id="UP000075230">
    <property type="component" value="Unassembled WGS sequence"/>
</dbReference>
<dbReference type="Pfam" id="PF00106">
    <property type="entry name" value="adh_short"/>
    <property type="match status" value="1"/>
</dbReference>
<keyword evidence="2" id="KW-0521">NADP</keyword>
<organism evidence="4 5">
    <name type="scientific">Aspergillus kawachii</name>
    <name type="common">White koji mold</name>
    <name type="synonym">Aspergillus awamori var. kawachi</name>
    <dbReference type="NCBI Taxonomy" id="1069201"/>
    <lineage>
        <taxon>Eukaryota</taxon>
        <taxon>Fungi</taxon>
        <taxon>Dikarya</taxon>
        <taxon>Ascomycota</taxon>
        <taxon>Pezizomycotina</taxon>
        <taxon>Eurotiomycetes</taxon>
        <taxon>Eurotiomycetidae</taxon>
        <taxon>Eurotiales</taxon>
        <taxon>Aspergillaceae</taxon>
        <taxon>Aspergillus</taxon>
        <taxon>Aspergillus subgen. Circumdati</taxon>
    </lineage>
</organism>
<dbReference type="GO" id="GO:0016491">
    <property type="term" value="F:oxidoreductase activity"/>
    <property type="evidence" value="ECO:0007669"/>
    <property type="project" value="UniProtKB-KW"/>
</dbReference>
<name>A0A146G024_ASPKA</name>
<reference evidence="5" key="2">
    <citation type="submission" date="2016-02" db="EMBL/GenBank/DDBJ databases">
        <title>Genome sequencing of Aspergillus luchuensis NBRC 4314.</title>
        <authorList>
            <person name="Yamada O."/>
        </authorList>
    </citation>
    <scope>NUCLEOTIDE SEQUENCE [LARGE SCALE GENOMIC DNA]</scope>
    <source>
        <strain evidence="5">RIB 2604</strain>
    </source>
</reference>
<dbReference type="InterPro" id="IPR052178">
    <property type="entry name" value="Sec_Metab_Biosynth_SDR"/>
</dbReference>
<dbReference type="PANTHER" id="PTHR43618:SF8">
    <property type="entry name" value="7ALPHA-HYDROXYSTEROID DEHYDROGENASE"/>
    <property type="match status" value="1"/>
</dbReference>
<dbReference type="InterPro" id="IPR002347">
    <property type="entry name" value="SDR_fam"/>
</dbReference>
<evidence type="ECO:0000256" key="3">
    <source>
        <dbReference type="ARBA" id="ARBA00023002"/>
    </source>
</evidence>
<dbReference type="Gene3D" id="3.40.50.720">
    <property type="entry name" value="NAD(P)-binding Rossmann-like Domain"/>
    <property type="match status" value="2"/>
</dbReference>
<proteinExistence type="inferred from homology"/>
<comment type="similarity">
    <text evidence="1">Belongs to the short-chain dehydrogenases/reductases (SDR) family.</text>
</comment>
<gene>
    <name evidence="4" type="ORF">RIB2604_03700850</name>
</gene>
<protein>
    <submittedName>
        <fullName evidence="4">Short-chain dehydrogenase</fullName>
    </submittedName>
</protein>
<sequence length="268" mass="28471">MASTLRLETLFEVKDRWVAITGAGEVPSKENNWLDIDMSLSASGIGRMLARGCTVNGANTILIDVNERSLEAAKTELQQLSQSEELPPTSVITIHEDLSSEAGVTAVVAAIKSIRNSVDALIHCAAVRYMNDITYRPGGSLDNLEEASLSAPYQGWEQTFRLNVLAPYYLTAGLVRLLGTAAARGDGRGFRVNGISPGIVPSGMTTTDANSNLHLAAEAPAGRAGNEEDMVGTMLWLISKAGAFMDGKVIRVEGGRLLILRGATCHSG</sequence>
<dbReference type="InterPro" id="IPR036291">
    <property type="entry name" value="NAD(P)-bd_dom_sf"/>
</dbReference>
<dbReference type="PRINTS" id="PR00081">
    <property type="entry name" value="GDHRDH"/>
</dbReference>
<accession>A0A146G024</accession>
<keyword evidence="3" id="KW-0560">Oxidoreductase</keyword>
<evidence type="ECO:0000313" key="4">
    <source>
        <dbReference type="EMBL" id="GAT30877.1"/>
    </source>
</evidence>
<evidence type="ECO:0000313" key="5">
    <source>
        <dbReference type="Proteomes" id="UP000075230"/>
    </source>
</evidence>
<dbReference type="SUPFAM" id="SSF51735">
    <property type="entry name" value="NAD(P)-binding Rossmann-fold domains"/>
    <property type="match status" value="1"/>
</dbReference>
<evidence type="ECO:0000256" key="2">
    <source>
        <dbReference type="ARBA" id="ARBA00022857"/>
    </source>
</evidence>
<evidence type="ECO:0000256" key="1">
    <source>
        <dbReference type="ARBA" id="ARBA00006484"/>
    </source>
</evidence>
<dbReference type="VEuPathDB" id="FungiDB:ASPFODRAFT_135998"/>
<reference evidence="4 5" key="1">
    <citation type="journal article" date="2016" name="DNA Res.">
        <title>Genome sequence of Aspergillus luchuensis NBRC 4314.</title>
        <authorList>
            <person name="Yamada O."/>
            <person name="Machida M."/>
            <person name="Hosoyama A."/>
            <person name="Goto M."/>
            <person name="Takahashi T."/>
            <person name="Futagami T."/>
            <person name="Yamagata Y."/>
            <person name="Takeuchi M."/>
            <person name="Kobayashi T."/>
            <person name="Koike H."/>
            <person name="Abe K."/>
            <person name="Asai K."/>
            <person name="Arita M."/>
            <person name="Fujita N."/>
            <person name="Fukuda K."/>
            <person name="Higa K."/>
            <person name="Horikawa H."/>
            <person name="Ishikawa T."/>
            <person name="Jinno K."/>
            <person name="Kato Y."/>
            <person name="Kirimura K."/>
            <person name="Mizutani O."/>
            <person name="Nakasone K."/>
            <person name="Sano M."/>
            <person name="Shiraishi Y."/>
            <person name="Tsukahara M."/>
            <person name="Gomi K."/>
        </authorList>
    </citation>
    <scope>NUCLEOTIDE SEQUENCE [LARGE SCALE GENOMIC DNA]</scope>
    <source>
        <strain evidence="4 5">RIB 2604</strain>
    </source>
</reference>
<dbReference type="AlphaFoldDB" id="A0A146G024"/>
<dbReference type="PANTHER" id="PTHR43618">
    <property type="entry name" value="7-ALPHA-HYDROXYSTEROID DEHYDROGENASE"/>
    <property type="match status" value="1"/>
</dbReference>